<evidence type="ECO:0000256" key="3">
    <source>
        <dbReference type="ARBA" id="ARBA00013014"/>
    </source>
</evidence>
<feature type="domain" description="Ketopantoate reductase N-terminal" evidence="11">
    <location>
        <begin position="3"/>
        <end position="152"/>
    </location>
</feature>
<organism evidence="13 14">
    <name type="scientific">Marinobacterium lutimaris</name>
    <dbReference type="NCBI Taxonomy" id="568106"/>
    <lineage>
        <taxon>Bacteria</taxon>
        <taxon>Pseudomonadati</taxon>
        <taxon>Pseudomonadota</taxon>
        <taxon>Gammaproteobacteria</taxon>
        <taxon>Oceanospirillales</taxon>
        <taxon>Oceanospirillaceae</taxon>
        <taxon>Marinobacterium</taxon>
    </lineage>
</organism>
<dbReference type="Gene3D" id="3.40.50.720">
    <property type="entry name" value="NAD(P)-binding Rossmann-like Domain"/>
    <property type="match status" value="1"/>
</dbReference>
<evidence type="ECO:0000259" key="12">
    <source>
        <dbReference type="Pfam" id="PF08546"/>
    </source>
</evidence>
<dbReference type="GO" id="GO:0005737">
    <property type="term" value="C:cytoplasm"/>
    <property type="evidence" value="ECO:0007669"/>
    <property type="project" value="TreeGrafter"/>
</dbReference>
<dbReference type="AlphaFoldDB" id="A0A1H6AXH2"/>
<feature type="domain" description="Ketopantoate reductase C-terminal" evidence="12">
    <location>
        <begin position="176"/>
        <end position="295"/>
    </location>
</feature>
<dbReference type="InterPro" id="IPR013752">
    <property type="entry name" value="KPA_reductase"/>
</dbReference>
<name>A0A1H6AXH2_9GAMM</name>
<dbReference type="SUPFAM" id="SSF48179">
    <property type="entry name" value="6-phosphogluconate dehydrogenase C-terminal domain-like"/>
    <property type="match status" value="1"/>
</dbReference>
<evidence type="ECO:0000256" key="6">
    <source>
        <dbReference type="ARBA" id="ARBA00022857"/>
    </source>
</evidence>
<evidence type="ECO:0000256" key="7">
    <source>
        <dbReference type="ARBA" id="ARBA00023002"/>
    </source>
</evidence>
<dbReference type="GO" id="GO:0008677">
    <property type="term" value="F:2-dehydropantoate 2-reductase activity"/>
    <property type="evidence" value="ECO:0007669"/>
    <property type="project" value="UniProtKB-EC"/>
</dbReference>
<evidence type="ECO:0000256" key="2">
    <source>
        <dbReference type="ARBA" id="ARBA00007870"/>
    </source>
</evidence>
<proteinExistence type="inferred from homology"/>
<dbReference type="NCBIfam" id="TIGR00745">
    <property type="entry name" value="apbA_panE"/>
    <property type="match status" value="1"/>
</dbReference>
<dbReference type="UniPathway" id="UPA00028">
    <property type="reaction ID" value="UER00004"/>
</dbReference>
<dbReference type="FunFam" id="1.10.1040.10:FF:000017">
    <property type="entry name" value="2-dehydropantoate 2-reductase"/>
    <property type="match status" value="1"/>
</dbReference>
<dbReference type="Gene3D" id="1.10.1040.10">
    <property type="entry name" value="N-(1-d-carboxylethyl)-l-norvaline Dehydrogenase, domain 2"/>
    <property type="match status" value="1"/>
</dbReference>
<evidence type="ECO:0000256" key="10">
    <source>
        <dbReference type="RuleBase" id="RU362068"/>
    </source>
</evidence>
<evidence type="ECO:0000313" key="14">
    <source>
        <dbReference type="Proteomes" id="UP000236745"/>
    </source>
</evidence>
<dbReference type="RefSeq" id="WP_104003378.1">
    <property type="nucleotide sequence ID" value="NZ_FNVQ01000002.1"/>
</dbReference>
<dbReference type="GO" id="GO:0015940">
    <property type="term" value="P:pantothenate biosynthetic process"/>
    <property type="evidence" value="ECO:0007669"/>
    <property type="project" value="UniProtKB-UniPathway"/>
</dbReference>
<dbReference type="SUPFAM" id="SSF51735">
    <property type="entry name" value="NAD(P)-binding Rossmann-fold domains"/>
    <property type="match status" value="1"/>
</dbReference>
<dbReference type="PANTHER" id="PTHR43765:SF2">
    <property type="entry name" value="2-DEHYDROPANTOATE 2-REDUCTASE"/>
    <property type="match status" value="1"/>
</dbReference>
<keyword evidence="7 10" id="KW-0560">Oxidoreductase</keyword>
<dbReference type="EC" id="1.1.1.169" evidence="3 10"/>
<sequence length="302" mass="33022">MHWHILGAGAVGCLFAARLERAGIDVSLLLRSPERQQQLNLNANRISLQDGDRVEEVPMQAELIEDGNPISHLLVTTKAYDSASALESIALRLLTGAQILLLQNGYGHQQEIARRFSAWPVWAGITTSGVRRLSPFQLKLAGQGETRIGPLNPAAVQYGTLPDGWQQLEHPVIATDIERALWQKLAINAAINPLTALLGRPNGALLEPQYLPQLTGVCREIEAVASACGQTLFDTPLLEQVLKVARDTAENRSSMLEDFSAGRATEIEQITGFLCAEADRQRVATPLNRELLNAVVYRQGRA</sequence>
<evidence type="ECO:0000259" key="11">
    <source>
        <dbReference type="Pfam" id="PF02558"/>
    </source>
</evidence>
<dbReference type="InterPro" id="IPR050838">
    <property type="entry name" value="Ketopantoate_reductase"/>
</dbReference>
<evidence type="ECO:0000256" key="4">
    <source>
        <dbReference type="ARBA" id="ARBA00019465"/>
    </source>
</evidence>
<dbReference type="Proteomes" id="UP000236745">
    <property type="component" value="Unassembled WGS sequence"/>
</dbReference>
<comment type="catalytic activity">
    <reaction evidence="9 10">
        <text>(R)-pantoate + NADP(+) = 2-dehydropantoate + NADPH + H(+)</text>
        <dbReference type="Rhea" id="RHEA:16233"/>
        <dbReference type="ChEBI" id="CHEBI:11561"/>
        <dbReference type="ChEBI" id="CHEBI:15378"/>
        <dbReference type="ChEBI" id="CHEBI:15980"/>
        <dbReference type="ChEBI" id="CHEBI:57783"/>
        <dbReference type="ChEBI" id="CHEBI:58349"/>
        <dbReference type="EC" id="1.1.1.169"/>
    </reaction>
</comment>
<accession>A0A1H6AXH2</accession>
<keyword evidence="5 10" id="KW-0566">Pantothenate biosynthesis</keyword>
<evidence type="ECO:0000256" key="8">
    <source>
        <dbReference type="ARBA" id="ARBA00032024"/>
    </source>
</evidence>
<dbReference type="EMBL" id="FNVQ01000002">
    <property type="protein sequence ID" value="SEG53333.1"/>
    <property type="molecule type" value="Genomic_DNA"/>
</dbReference>
<evidence type="ECO:0000256" key="1">
    <source>
        <dbReference type="ARBA" id="ARBA00004994"/>
    </source>
</evidence>
<comment type="similarity">
    <text evidence="2 10">Belongs to the ketopantoate reductase family.</text>
</comment>
<keyword evidence="6 10" id="KW-0521">NADP</keyword>
<comment type="pathway">
    <text evidence="1 10">Cofactor biosynthesis; (R)-pantothenate biosynthesis; (R)-pantoate from 3-methyl-2-oxobutanoate: step 2/2.</text>
</comment>
<dbReference type="InterPro" id="IPR036291">
    <property type="entry name" value="NAD(P)-bd_dom_sf"/>
</dbReference>
<evidence type="ECO:0000256" key="5">
    <source>
        <dbReference type="ARBA" id="ARBA00022655"/>
    </source>
</evidence>
<dbReference type="Pfam" id="PF08546">
    <property type="entry name" value="ApbA_C"/>
    <property type="match status" value="1"/>
</dbReference>
<evidence type="ECO:0000256" key="9">
    <source>
        <dbReference type="ARBA" id="ARBA00048793"/>
    </source>
</evidence>
<dbReference type="InterPro" id="IPR008927">
    <property type="entry name" value="6-PGluconate_DH-like_C_sf"/>
</dbReference>
<dbReference type="InterPro" id="IPR013332">
    <property type="entry name" value="KPR_N"/>
</dbReference>
<dbReference type="OrthoDB" id="6530772at2"/>
<dbReference type="GO" id="GO:0050661">
    <property type="term" value="F:NADP binding"/>
    <property type="evidence" value="ECO:0007669"/>
    <property type="project" value="TreeGrafter"/>
</dbReference>
<evidence type="ECO:0000313" key="13">
    <source>
        <dbReference type="EMBL" id="SEG53333.1"/>
    </source>
</evidence>
<keyword evidence="14" id="KW-1185">Reference proteome</keyword>
<dbReference type="InterPro" id="IPR003710">
    <property type="entry name" value="ApbA"/>
</dbReference>
<dbReference type="InterPro" id="IPR013328">
    <property type="entry name" value="6PGD_dom2"/>
</dbReference>
<dbReference type="PANTHER" id="PTHR43765">
    <property type="entry name" value="2-DEHYDROPANTOATE 2-REDUCTASE-RELATED"/>
    <property type="match status" value="1"/>
</dbReference>
<reference evidence="13 14" key="1">
    <citation type="submission" date="2016-10" db="EMBL/GenBank/DDBJ databases">
        <authorList>
            <person name="de Groot N.N."/>
        </authorList>
    </citation>
    <scope>NUCLEOTIDE SEQUENCE [LARGE SCALE GENOMIC DNA]</scope>
    <source>
        <strain evidence="13 14">DSM 22012</strain>
    </source>
</reference>
<comment type="function">
    <text evidence="10">Catalyzes the NADPH-dependent reduction of ketopantoate into pantoic acid.</text>
</comment>
<dbReference type="Pfam" id="PF02558">
    <property type="entry name" value="ApbA"/>
    <property type="match status" value="1"/>
</dbReference>
<protein>
    <recommendedName>
        <fullName evidence="4 10">2-dehydropantoate 2-reductase</fullName>
        <ecNumber evidence="3 10">1.1.1.169</ecNumber>
    </recommendedName>
    <alternativeName>
        <fullName evidence="8 10">Ketopantoate reductase</fullName>
    </alternativeName>
</protein>
<gene>
    <name evidence="13" type="ORF">SAMN05444390_102277</name>
</gene>